<gene>
    <name evidence="1" type="ORF">BFD03_05360</name>
</gene>
<dbReference type="EMBL" id="MCNS01000008">
    <property type="protein sequence ID" value="OCX48183.1"/>
    <property type="molecule type" value="Genomic_DNA"/>
</dbReference>
<sequence>MKINEFIEKVNEVAYAECNHGTIFIYSRKVPVTQMRDWFLCLDPQEQNFHYGYDWESIDLTPGDLFKLVDLIQKFRLTPVNERFPEREFYLVVGRNDYGKEIYLTKIDGPIKIATTLNKDCLSTWNEKELKELENTFPNLAPAIKEMKKEAKEDE</sequence>
<evidence type="ECO:0000313" key="2">
    <source>
        <dbReference type="Proteomes" id="UP000095141"/>
    </source>
</evidence>
<comment type="caution">
    <text evidence="1">The sequence shown here is derived from an EMBL/GenBank/DDBJ whole genome shotgun (WGS) entry which is preliminary data.</text>
</comment>
<dbReference type="RefSeq" id="WP_066035680.1">
    <property type="nucleotide sequence ID" value="NZ_CP136906.1"/>
</dbReference>
<protein>
    <submittedName>
        <fullName evidence="1">Uncharacterized protein</fullName>
    </submittedName>
</protein>
<name>A0A1C2G9J0_LIMRT</name>
<evidence type="ECO:0000313" key="1">
    <source>
        <dbReference type="EMBL" id="OCX48183.1"/>
    </source>
</evidence>
<proteinExistence type="predicted"/>
<dbReference type="Proteomes" id="UP000095141">
    <property type="component" value="Unassembled WGS sequence"/>
</dbReference>
<accession>A0A1C2G9J0</accession>
<dbReference type="AlphaFoldDB" id="A0A1C2G9J0"/>
<organism evidence="1 2">
    <name type="scientific">Limosilactobacillus reuteri</name>
    <name type="common">Lactobacillus reuteri</name>
    <dbReference type="NCBI Taxonomy" id="1598"/>
    <lineage>
        <taxon>Bacteria</taxon>
        <taxon>Bacillati</taxon>
        <taxon>Bacillota</taxon>
        <taxon>Bacilli</taxon>
        <taxon>Lactobacillales</taxon>
        <taxon>Lactobacillaceae</taxon>
        <taxon>Limosilactobacillus</taxon>
    </lineage>
</organism>
<reference evidence="1 2" key="1">
    <citation type="submission" date="2016-08" db="EMBL/GenBank/DDBJ databases">
        <title>Probiotic bacterium isolated from chicken gut.</title>
        <authorList>
            <person name="Levy J.L."/>
            <person name="Hassan H.M."/>
            <person name="Mendoza M.A."/>
        </authorList>
    </citation>
    <scope>NUCLEOTIDE SEQUENCE [LARGE SCALE GENOMIC DNA]</scope>
    <source>
        <strain evidence="1 2">P43</strain>
    </source>
</reference>